<accession>A0A450UQD9</accession>
<protein>
    <submittedName>
        <fullName evidence="2">Uncharacterized conserved protein YdcH, DUF465 family</fullName>
    </submittedName>
</protein>
<gene>
    <name evidence="1" type="ORF">BECKLFY1418A_GA0070994_1001113</name>
    <name evidence="2" type="ORF">BECKLFY1418B_GA0070995_106214</name>
</gene>
<evidence type="ECO:0000313" key="2">
    <source>
        <dbReference type="EMBL" id="VFJ94759.1"/>
    </source>
</evidence>
<dbReference type="EMBL" id="CAADFF010000062">
    <property type="protein sequence ID" value="VFJ94759.1"/>
    <property type="molecule type" value="Genomic_DNA"/>
</dbReference>
<dbReference type="AlphaFoldDB" id="A0A450UQD9"/>
<organism evidence="2">
    <name type="scientific">Candidatus Kentrum sp. LFY</name>
    <dbReference type="NCBI Taxonomy" id="2126342"/>
    <lineage>
        <taxon>Bacteria</taxon>
        <taxon>Pseudomonadati</taxon>
        <taxon>Pseudomonadota</taxon>
        <taxon>Gammaproteobacteria</taxon>
        <taxon>Candidatus Kentrum</taxon>
    </lineage>
</organism>
<dbReference type="Pfam" id="PF04325">
    <property type="entry name" value="DUF465"/>
    <property type="match status" value="1"/>
</dbReference>
<sequence>MFEYDQDTVHALLEEDEQFQELYEYHGRLKIKIRDIEAGVYPLNRFSLGVLKKEKLLAKDRMATIIARFHRENAK</sequence>
<dbReference type="InterPro" id="IPR007420">
    <property type="entry name" value="DUF465"/>
</dbReference>
<evidence type="ECO:0000313" key="1">
    <source>
        <dbReference type="EMBL" id="VFJ87454.1"/>
    </source>
</evidence>
<dbReference type="EMBL" id="CAADFH010000001">
    <property type="protein sequence ID" value="VFJ87454.1"/>
    <property type="molecule type" value="Genomic_DNA"/>
</dbReference>
<reference evidence="2" key="1">
    <citation type="submission" date="2019-02" db="EMBL/GenBank/DDBJ databases">
        <authorList>
            <person name="Gruber-Vodicka R. H."/>
            <person name="Seah K. B. B."/>
        </authorList>
    </citation>
    <scope>NUCLEOTIDE SEQUENCE</scope>
    <source>
        <strain evidence="1">BECK_M6</strain>
        <strain evidence="2">BECK_M7</strain>
    </source>
</reference>
<name>A0A450UQD9_9GAMM</name>
<dbReference type="Gene3D" id="6.10.280.50">
    <property type="match status" value="1"/>
</dbReference>
<proteinExistence type="predicted"/>
<dbReference type="InterPro" id="IPR038444">
    <property type="entry name" value="DUF465_sf"/>
</dbReference>